<dbReference type="EMBL" id="CP038908">
    <property type="protein sequence ID" value="QGO04611.1"/>
    <property type="molecule type" value="Genomic_DNA"/>
</dbReference>
<protein>
    <submittedName>
        <fullName evidence="2">Uncharacterized protein</fullName>
    </submittedName>
</protein>
<dbReference type="RefSeq" id="WP_016212260.1">
    <property type="nucleotide sequence ID" value="NZ_CP013761.1"/>
</dbReference>
<name>A0A9Q6LIT4_PISSA</name>
<gene>
    <name evidence="2" type="ORF">Psal009_00480</name>
</gene>
<dbReference type="Proteomes" id="UP000422232">
    <property type="component" value="Chromosome"/>
</dbReference>
<keyword evidence="3" id="KW-1185">Reference proteome</keyword>
<dbReference type="GeneID" id="66742480"/>
<organism evidence="2 3">
    <name type="scientific">Piscirickettsia salmonis</name>
    <dbReference type="NCBI Taxonomy" id="1238"/>
    <lineage>
        <taxon>Bacteria</taxon>
        <taxon>Pseudomonadati</taxon>
        <taxon>Pseudomonadota</taxon>
        <taxon>Gammaproteobacteria</taxon>
        <taxon>Thiotrichales</taxon>
        <taxon>Piscirickettsiaceae</taxon>
        <taxon>Piscirickettsia</taxon>
    </lineage>
</organism>
<proteinExistence type="predicted"/>
<feature type="region of interest" description="Disordered" evidence="1">
    <location>
        <begin position="66"/>
        <end position="90"/>
    </location>
</feature>
<accession>A0A9Q6LIT4</accession>
<sequence length="90" mass="10174">MIIPEKSKLTAWPSPVLYAAAKATAWGGCYGVSSHQSFKENYNRSIKKYLAGQKFEVPPEVCRSIEHKGPRNSEAALSQLEKMRRNLRVH</sequence>
<evidence type="ECO:0000313" key="2">
    <source>
        <dbReference type="EMBL" id="QGO04611.1"/>
    </source>
</evidence>
<dbReference type="AlphaFoldDB" id="A0A9Q6LIT4"/>
<evidence type="ECO:0000313" key="3">
    <source>
        <dbReference type="Proteomes" id="UP000422232"/>
    </source>
</evidence>
<reference evidence="2 3" key="1">
    <citation type="submission" date="2019-04" db="EMBL/GenBank/DDBJ databases">
        <title>Complete genome sequencing of Piscirickettsia salmonis strain Psal-009.</title>
        <authorList>
            <person name="Schober I."/>
            <person name="Bunk B."/>
            <person name="Sproer C."/>
            <person name="Carril G.P."/>
            <person name="Riedel T."/>
            <person name="Flores-Herrera P.A."/>
            <person name="Nourdin-Galindo G."/>
            <person name="Marshall S.H."/>
            <person name="Overmann J."/>
        </authorList>
    </citation>
    <scope>NUCLEOTIDE SEQUENCE [LARGE SCALE GENOMIC DNA]</scope>
    <source>
        <strain evidence="2 3">Psal-009</strain>
    </source>
</reference>
<evidence type="ECO:0000256" key="1">
    <source>
        <dbReference type="SAM" id="MobiDB-lite"/>
    </source>
</evidence>